<dbReference type="RefSeq" id="WP_097334647.1">
    <property type="nucleotide sequence ID" value="NZ_NNWI01000096.1"/>
</dbReference>
<dbReference type="EMBL" id="WTMY01000003">
    <property type="protein sequence ID" value="MWL44132.1"/>
    <property type="molecule type" value="Genomic_DNA"/>
</dbReference>
<keyword evidence="2" id="KW-0238">DNA-binding</keyword>
<comment type="caution">
    <text evidence="5">The sequence shown here is derived from an EMBL/GenBank/DDBJ whole genome shotgun (WGS) entry which is preliminary data.</text>
</comment>
<dbReference type="InterPro" id="IPR036388">
    <property type="entry name" value="WH-like_DNA-bd_sf"/>
</dbReference>
<evidence type="ECO:0000256" key="2">
    <source>
        <dbReference type="ARBA" id="ARBA00023125"/>
    </source>
</evidence>
<feature type="domain" description="HTH gntR-type" evidence="4">
    <location>
        <begin position="10"/>
        <end position="78"/>
    </location>
</feature>
<evidence type="ECO:0000259" key="4">
    <source>
        <dbReference type="PROSITE" id="PS50949"/>
    </source>
</evidence>
<dbReference type="NCBIfam" id="NF003011">
    <property type="entry name" value="PRK03837.1"/>
    <property type="match status" value="1"/>
</dbReference>
<dbReference type="Pfam" id="PF07729">
    <property type="entry name" value="FCD"/>
    <property type="match status" value="1"/>
</dbReference>
<keyword evidence="1" id="KW-0805">Transcription regulation</keyword>
<keyword evidence="3" id="KW-0804">Transcription</keyword>
<dbReference type="Pfam" id="PF00392">
    <property type="entry name" value="GntR"/>
    <property type="match status" value="1"/>
</dbReference>
<dbReference type="InterPro" id="IPR000524">
    <property type="entry name" value="Tscrpt_reg_HTH_GntR"/>
</dbReference>
<dbReference type="Gene3D" id="1.20.120.530">
    <property type="entry name" value="GntR ligand-binding domain-like"/>
    <property type="match status" value="1"/>
</dbReference>
<dbReference type="GO" id="GO:0003677">
    <property type="term" value="F:DNA binding"/>
    <property type="evidence" value="ECO:0007669"/>
    <property type="project" value="UniProtKB-KW"/>
</dbReference>
<dbReference type="PANTHER" id="PTHR43537">
    <property type="entry name" value="TRANSCRIPTIONAL REGULATOR, GNTR FAMILY"/>
    <property type="match status" value="1"/>
</dbReference>
<accession>A0A6L6ZQW2</accession>
<dbReference type="GO" id="GO:0003700">
    <property type="term" value="F:DNA-binding transcription factor activity"/>
    <property type="evidence" value="ECO:0007669"/>
    <property type="project" value="InterPro"/>
</dbReference>
<dbReference type="PANTHER" id="PTHR43537:SF53">
    <property type="entry name" value="HTH-TYPE TRANSCRIPTIONAL REPRESSOR NANR"/>
    <property type="match status" value="1"/>
</dbReference>
<dbReference type="SMART" id="SM00345">
    <property type="entry name" value="HTH_GNTR"/>
    <property type="match status" value="1"/>
</dbReference>
<dbReference type="InterPro" id="IPR011711">
    <property type="entry name" value="GntR_C"/>
</dbReference>
<proteinExistence type="predicted"/>
<dbReference type="InterPro" id="IPR008920">
    <property type="entry name" value="TF_FadR/GntR_C"/>
</dbReference>
<dbReference type="AlphaFoldDB" id="A0A6L6ZQW2"/>
<dbReference type="SUPFAM" id="SSF48008">
    <property type="entry name" value="GntR ligand-binding domain-like"/>
    <property type="match status" value="1"/>
</dbReference>
<dbReference type="InterPro" id="IPR036390">
    <property type="entry name" value="WH_DNA-bd_sf"/>
</dbReference>
<reference evidence="5 6" key="1">
    <citation type="submission" date="2019-12" db="EMBL/GenBank/DDBJ databases">
        <title>Enteriobacteria Tanzani isolates_10432.</title>
        <authorList>
            <person name="Subbiah M."/>
            <person name="Call D."/>
        </authorList>
    </citation>
    <scope>NUCLEOTIDE SEQUENCE [LARGE SCALE GENOMIC DNA]</scope>
    <source>
        <strain evidence="5 6">10432wF6</strain>
    </source>
</reference>
<protein>
    <submittedName>
        <fullName evidence="5">Transcriptional regulator NanR</fullName>
    </submittedName>
</protein>
<dbReference type="PRINTS" id="PR00035">
    <property type="entry name" value="HTHGNTR"/>
</dbReference>
<name>A0A6L6ZQW2_ECOLX</name>
<evidence type="ECO:0000256" key="3">
    <source>
        <dbReference type="ARBA" id="ARBA00023163"/>
    </source>
</evidence>
<gene>
    <name evidence="5" type="primary">nanR</name>
    <name evidence="5" type="ORF">GQM04_00995</name>
</gene>
<evidence type="ECO:0000256" key="1">
    <source>
        <dbReference type="ARBA" id="ARBA00023015"/>
    </source>
</evidence>
<dbReference type="PROSITE" id="PS50949">
    <property type="entry name" value="HTH_GNTR"/>
    <property type="match status" value="1"/>
</dbReference>
<evidence type="ECO:0000313" key="6">
    <source>
        <dbReference type="Proteomes" id="UP000487258"/>
    </source>
</evidence>
<sequence length="227" mass="26453">MFNKRPLKRKKLSELVEEELERMIRKGEFKEGENIPSERALMEMFNVGRPSVREALATLRRKGLIEVNNGERAKVCRPTPYTLINELSGIARDYMSSKDGMQHFEELRLLFELMLVRYASIYATSEQKNRLNKAIETCWKYVDDNVNFIHADINFHRILSEIPENPLFIAIHTALVNWLINSHTRACGYLTKEQNTISVKQHIEIYNAICDGKPDKAENILKIHLLH</sequence>
<organism evidence="5 6">
    <name type="scientific">Escherichia coli</name>
    <dbReference type="NCBI Taxonomy" id="562"/>
    <lineage>
        <taxon>Bacteria</taxon>
        <taxon>Pseudomonadati</taxon>
        <taxon>Pseudomonadota</taxon>
        <taxon>Gammaproteobacteria</taxon>
        <taxon>Enterobacterales</taxon>
        <taxon>Enterobacteriaceae</taxon>
        <taxon>Escherichia</taxon>
    </lineage>
</organism>
<dbReference type="Gene3D" id="1.10.10.10">
    <property type="entry name" value="Winged helix-like DNA-binding domain superfamily/Winged helix DNA-binding domain"/>
    <property type="match status" value="1"/>
</dbReference>
<dbReference type="CDD" id="cd07377">
    <property type="entry name" value="WHTH_GntR"/>
    <property type="match status" value="1"/>
</dbReference>
<evidence type="ECO:0000313" key="5">
    <source>
        <dbReference type="EMBL" id="MWL44132.1"/>
    </source>
</evidence>
<dbReference type="Proteomes" id="UP000487258">
    <property type="component" value="Unassembled WGS sequence"/>
</dbReference>
<dbReference type="SMART" id="SM00895">
    <property type="entry name" value="FCD"/>
    <property type="match status" value="1"/>
</dbReference>
<dbReference type="SUPFAM" id="SSF46785">
    <property type="entry name" value="Winged helix' DNA-binding domain"/>
    <property type="match status" value="1"/>
</dbReference>